<keyword evidence="7" id="KW-1185">Reference proteome</keyword>
<dbReference type="PRINTS" id="PR00455">
    <property type="entry name" value="HTHTETR"/>
</dbReference>
<organism evidence="6 7">
    <name type="scientific">Nocardioides silvaticus</name>
    <dbReference type="NCBI Taxonomy" id="2201891"/>
    <lineage>
        <taxon>Bacteria</taxon>
        <taxon>Bacillati</taxon>
        <taxon>Actinomycetota</taxon>
        <taxon>Actinomycetes</taxon>
        <taxon>Propionibacteriales</taxon>
        <taxon>Nocardioidaceae</taxon>
        <taxon>Nocardioides</taxon>
    </lineage>
</organism>
<dbReference type="InterPro" id="IPR036271">
    <property type="entry name" value="Tet_transcr_reg_TetR-rel_C_sf"/>
</dbReference>
<evidence type="ECO:0000259" key="5">
    <source>
        <dbReference type="PROSITE" id="PS50977"/>
    </source>
</evidence>
<keyword evidence="2 4" id="KW-0238">DNA-binding</keyword>
<dbReference type="SUPFAM" id="SSF46689">
    <property type="entry name" value="Homeodomain-like"/>
    <property type="match status" value="1"/>
</dbReference>
<dbReference type="InterPro" id="IPR009057">
    <property type="entry name" value="Homeodomain-like_sf"/>
</dbReference>
<accession>A0A316TDZ5</accession>
<dbReference type="OrthoDB" id="3173376at2"/>
<dbReference type="SUPFAM" id="SSF48498">
    <property type="entry name" value="Tetracyclin repressor-like, C-terminal domain"/>
    <property type="match status" value="1"/>
</dbReference>
<dbReference type="PROSITE" id="PS50977">
    <property type="entry name" value="HTH_TETR_2"/>
    <property type="match status" value="1"/>
</dbReference>
<keyword evidence="3" id="KW-0804">Transcription</keyword>
<reference evidence="6 7" key="1">
    <citation type="submission" date="2018-05" db="EMBL/GenBank/DDBJ databases">
        <title>Nocardioides silvaticus genome.</title>
        <authorList>
            <person name="Li C."/>
            <person name="Wang G."/>
        </authorList>
    </citation>
    <scope>NUCLEOTIDE SEQUENCE [LARGE SCALE GENOMIC DNA]</scope>
    <source>
        <strain evidence="6 7">CCTCC AB 2018079</strain>
    </source>
</reference>
<dbReference type="GO" id="GO:0000976">
    <property type="term" value="F:transcription cis-regulatory region binding"/>
    <property type="evidence" value="ECO:0007669"/>
    <property type="project" value="TreeGrafter"/>
</dbReference>
<dbReference type="PANTHER" id="PTHR30055">
    <property type="entry name" value="HTH-TYPE TRANSCRIPTIONAL REGULATOR RUTR"/>
    <property type="match status" value="1"/>
</dbReference>
<gene>
    <name evidence="6" type="ORF">DJ010_13310</name>
</gene>
<evidence type="ECO:0000256" key="4">
    <source>
        <dbReference type="PROSITE-ProRule" id="PRU00335"/>
    </source>
</evidence>
<name>A0A316TDZ5_9ACTN</name>
<dbReference type="EMBL" id="QGDD01000005">
    <property type="protein sequence ID" value="PWN02673.1"/>
    <property type="molecule type" value="Genomic_DNA"/>
</dbReference>
<dbReference type="Pfam" id="PF00440">
    <property type="entry name" value="TetR_N"/>
    <property type="match status" value="1"/>
</dbReference>
<keyword evidence="1" id="KW-0805">Transcription regulation</keyword>
<dbReference type="InterPro" id="IPR001647">
    <property type="entry name" value="HTH_TetR"/>
</dbReference>
<evidence type="ECO:0000256" key="3">
    <source>
        <dbReference type="ARBA" id="ARBA00023163"/>
    </source>
</evidence>
<proteinExistence type="predicted"/>
<evidence type="ECO:0000313" key="6">
    <source>
        <dbReference type="EMBL" id="PWN02673.1"/>
    </source>
</evidence>
<feature type="DNA-binding region" description="H-T-H motif" evidence="4">
    <location>
        <begin position="33"/>
        <end position="52"/>
    </location>
</feature>
<dbReference type="GO" id="GO:0003700">
    <property type="term" value="F:DNA-binding transcription factor activity"/>
    <property type="evidence" value="ECO:0007669"/>
    <property type="project" value="TreeGrafter"/>
</dbReference>
<dbReference type="InterPro" id="IPR025996">
    <property type="entry name" value="MT1864/Rv1816-like_C"/>
</dbReference>
<evidence type="ECO:0000256" key="1">
    <source>
        <dbReference type="ARBA" id="ARBA00023015"/>
    </source>
</evidence>
<sequence length="197" mass="21669">MRRVTSYHHGNLREALVQAAVGLGREKGPDGIVIREVARRTGVSHNAAYRHFADRDDLLREVAKVGHDELAGTMRSRVKRVRVTDPVERARRRLREVGKAYVEYALAEPGLFAVAFSHVSLGDLSGPYELLGAALDDCVEAGYLPSSKREGAELSCWAGVHGFAMLYSTGPMSDAPRKQRDADLERLLDRIDDGLSG</sequence>
<dbReference type="Proteomes" id="UP000245507">
    <property type="component" value="Unassembled WGS sequence"/>
</dbReference>
<comment type="caution">
    <text evidence="6">The sequence shown here is derived from an EMBL/GenBank/DDBJ whole genome shotgun (WGS) entry which is preliminary data.</text>
</comment>
<dbReference type="Pfam" id="PF13305">
    <property type="entry name" value="TetR_C_33"/>
    <property type="match status" value="1"/>
</dbReference>
<protein>
    <submittedName>
        <fullName evidence="6">TetR/AcrR family transcriptional regulator</fullName>
    </submittedName>
</protein>
<dbReference type="InterPro" id="IPR050109">
    <property type="entry name" value="HTH-type_TetR-like_transc_reg"/>
</dbReference>
<dbReference type="PANTHER" id="PTHR30055:SF234">
    <property type="entry name" value="HTH-TYPE TRANSCRIPTIONAL REGULATOR BETI"/>
    <property type="match status" value="1"/>
</dbReference>
<evidence type="ECO:0000313" key="7">
    <source>
        <dbReference type="Proteomes" id="UP000245507"/>
    </source>
</evidence>
<dbReference type="AlphaFoldDB" id="A0A316TDZ5"/>
<dbReference type="Gene3D" id="1.10.357.10">
    <property type="entry name" value="Tetracycline Repressor, domain 2"/>
    <property type="match status" value="1"/>
</dbReference>
<evidence type="ECO:0000256" key="2">
    <source>
        <dbReference type="ARBA" id="ARBA00023125"/>
    </source>
</evidence>
<feature type="domain" description="HTH tetR-type" evidence="5">
    <location>
        <begin position="10"/>
        <end position="70"/>
    </location>
</feature>